<reference evidence="2" key="1">
    <citation type="submission" date="2014-03" db="EMBL/GenBank/DDBJ databases">
        <authorList>
            <person name="Urmite Genomes U."/>
        </authorList>
    </citation>
    <scope>NUCLEOTIDE SEQUENCE [LARGE SCALE GENOMIC DNA]</scope>
    <source>
        <strain evidence="2">HD-03</strain>
    </source>
</reference>
<dbReference type="RefSeq" id="WP_035505829.1">
    <property type="nucleotide sequence ID" value="NZ_CCDH010000002.1"/>
</dbReference>
<dbReference type="AlphaFoldDB" id="A0A024P4G4"/>
<sequence length="182" mass="20748">MKRKHALVIGGTGMLTDVSLWLADNGYVVSVIGRNKSKHENMRAKSQYPGLINSLMVDYRDHALLENLVTNAIDSYGPITLVISWTPSLGSLELINRIVCEKSQSWKLFQVMGSRRYFEENKLEVPYGCHHRRIYLGFIREGNQSRWLMNNEIAGGVIKSVEEGHSESIIGVLHPYEKRPNY</sequence>
<comment type="caution">
    <text evidence="1">The sequence shown here is derived from an EMBL/GenBank/DDBJ whole genome shotgun (WGS) entry which is preliminary data.</text>
</comment>
<organism evidence="1 2">
    <name type="scientific">Halobacillus karajensis</name>
    <dbReference type="NCBI Taxonomy" id="195088"/>
    <lineage>
        <taxon>Bacteria</taxon>
        <taxon>Bacillati</taxon>
        <taxon>Bacillota</taxon>
        <taxon>Bacilli</taxon>
        <taxon>Bacillales</taxon>
        <taxon>Bacillaceae</taxon>
        <taxon>Halobacillus</taxon>
    </lineage>
</organism>
<dbReference type="EMBL" id="CCDI010000001">
    <property type="protein sequence ID" value="CDQ22487.1"/>
    <property type="molecule type" value="Genomic_DNA"/>
</dbReference>
<reference evidence="1 2" key="2">
    <citation type="submission" date="2014-05" db="EMBL/GenBank/DDBJ databases">
        <title>Draft genome sequence of Halobacillus karajensis HK-03.</title>
        <authorList>
            <person name="Khelaifia S."/>
            <person name="Croce O."/>
            <person name="Lagier J.C."/>
            <person name="Raoult D."/>
        </authorList>
    </citation>
    <scope>NUCLEOTIDE SEQUENCE [LARGE SCALE GENOMIC DNA]</scope>
    <source>
        <strain evidence="1 2">HD-03</strain>
    </source>
</reference>
<evidence type="ECO:0000313" key="1">
    <source>
        <dbReference type="EMBL" id="CDQ22487.1"/>
    </source>
</evidence>
<gene>
    <name evidence="1" type="ORF">BN983_00696</name>
</gene>
<accession>A0A024P4G4</accession>
<dbReference type="Gene3D" id="3.40.50.720">
    <property type="entry name" value="NAD(P)-binding Rossmann-like Domain"/>
    <property type="match status" value="1"/>
</dbReference>
<protein>
    <submittedName>
        <fullName evidence="1">Short chain dehydrogenase</fullName>
    </submittedName>
</protein>
<dbReference type="SUPFAM" id="SSF51735">
    <property type="entry name" value="NAD(P)-binding Rossmann-fold domains"/>
    <property type="match status" value="1"/>
</dbReference>
<dbReference type="NCBIfam" id="NF006168">
    <property type="entry name" value="PRK08309.1"/>
    <property type="match status" value="1"/>
</dbReference>
<evidence type="ECO:0000313" key="2">
    <source>
        <dbReference type="Proteomes" id="UP000028868"/>
    </source>
</evidence>
<keyword evidence="2" id="KW-1185">Reference proteome</keyword>
<dbReference type="Proteomes" id="UP000028868">
    <property type="component" value="Unassembled WGS sequence"/>
</dbReference>
<name>A0A024P4G4_9BACI</name>
<proteinExistence type="predicted"/>
<dbReference type="InterPro" id="IPR036291">
    <property type="entry name" value="NAD(P)-bd_dom_sf"/>
</dbReference>